<dbReference type="RefSeq" id="WP_248869254.1">
    <property type="nucleotide sequence ID" value="NZ_CP086322.1"/>
</dbReference>
<name>A0ABY4MK79_9ACTN</name>
<evidence type="ECO:0000313" key="2">
    <source>
        <dbReference type="Proteomes" id="UP000830115"/>
    </source>
</evidence>
<accession>A0ABY4MK79</accession>
<keyword evidence="2" id="KW-1185">Reference proteome</keyword>
<organism evidence="1 2">
    <name type="scientific">Streptomyces halobius</name>
    <dbReference type="NCBI Taxonomy" id="2879846"/>
    <lineage>
        <taxon>Bacteria</taxon>
        <taxon>Bacillati</taxon>
        <taxon>Actinomycetota</taxon>
        <taxon>Actinomycetes</taxon>
        <taxon>Kitasatosporales</taxon>
        <taxon>Streptomycetaceae</taxon>
        <taxon>Streptomyces</taxon>
    </lineage>
</organism>
<gene>
    <name evidence="1" type="ORF">K9S39_40300</name>
</gene>
<sequence length="53" mass="5121">MARSGEDPGQEYGASGVAGRGRAAGVLVGEQVEADSGFVVLTPGAGGEDDGDV</sequence>
<reference evidence="1" key="1">
    <citation type="submission" date="2021-10" db="EMBL/GenBank/DDBJ databases">
        <title>Streptomyces nigrumlapis sp.nov.,an antimicrobial producing actinobacterium isolated from Black Gobi rocks.</title>
        <authorList>
            <person name="Wen Y."/>
            <person name="Zhang W."/>
            <person name="Liu X.G."/>
        </authorList>
    </citation>
    <scope>NUCLEOTIDE SEQUENCE</scope>
    <source>
        <strain evidence="1">ST13-2-2</strain>
    </source>
</reference>
<protein>
    <submittedName>
        <fullName evidence="1">Uncharacterized protein</fullName>
    </submittedName>
</protein>
<dbReference type="EMBL" id="CP086322">
    <property type="protein sequence ID" value="UQA98209.1"/>
    <property type="molecule type" value="Genomic_DNA"/>
</dbReference>
<dbReference type="Proteomes" id="UP000830115">
    <property type="component" value="Chromosome"/>
</dbReference>
<evidence type="ECO:0000313" key="1">
    <source>
        <dbReference type="EMBL" id="UQA98209.1"/>
    </source>
</evidence>
<proteinExistence type="predicted"/>